<keyword evidence="1" id="KW-0472">Membrane</keyword>
<keyword evidence="1" id="KW-0812">Transmembrane</keyword>
<keyword evidence="1" id="KW-1133">Transmembrane helix</keyword>
<evidence type="ECO:0000313" key="2">
    <source>
        <dbReference type="EMBL" id="TCL57469.1"/>
    </source>
</evidence>
<dbReference type="RefSeq" id="WP_031390665.1">
    <property type="nucleotide sequence ID" value="NZ_JPNB01000001.1"/>
</dbReference>
<feature type="transmembrane region" description="Helical" evidence="1">
    <location>
        <begin position="120"/>
        <end position="139"/>
    </location>
</feature>
<dbReference type="InterPro" id="IPR046664">
    <property type="entry name" value="DUF6773"/>
</dbReference>
<evidence type="ECO:0000313" key="3">
    <source>
        <dbReference type="Proteomes" id="UP000295718"/>
    </source>
</evidence>
<reference evidence="2 3" key="1">
    <citation type="submission" date="2019-03" db="EMBL/GenBank/DDBJ databases">
        <title>Genomic Encyclopedia of Type Strains, Phase IV (KMG-IV): sequencing the most valuable type-strain genomes for metagenomic binning, comparative biology and taxonomic classification.</title>
        <authorList>
            <person name="Goeker M."/>
        </authorList>
    </citation>
    <scope>NUCLEOTIDE SEQUENCE [LARGE SCALE GENOMIC DNA]</scope>
    <source>
        <strain evidence="2 3">DSM 100556</strain>
    </source>
</reference>
<feature type="transmembrane region" description="Helical" evidence="1">
    <location>
        <begin position="45"/>
        <end position="64"/>
    </location>
</feature>
<evidence type="ECO:0000256" key="1">
    <source>
        <dbReference type="SAM" id="Phobius"/>
    </source>
</evidence>
<accession>A0A4R1QU30</accession>
<feature type="transmembrane region" description="Helical" evidence="1">
    <location>
        <begin position="85"/>
        <end position="108"/>
    </location>
</feature>
<gene>
    <name evidence="2" type="ORF">EDD76_1083</name>
</gene>
<dbReference type="Proteomes" id="UP000295718">
    <property type="component" value="Unassembled WGS sequence"/>
</dbReference>
<feature type="transmembrane region" description="Helical" evidence="1">
    <location>
        <begin position="20"/>
        <end position="39"/>
    </location>
</feature>
<sequence length="156" mass="16962">MKNHLDERQYQIELKIAYRCFIAMYIACAALALIGLIPGGELKSVLGETAVLVIGGCLYLFGIVKNGLWTSLKTSGGKSANKMNILRSLIGSILCSAVFSVFYGIAISRRAGEGVSLGKPIGFFFVGIALLSFLTLLLLGKFSKQEEQKLETKYED</sequence>
<dbReference type="EMBL" id="SLUO01000008">
    <property type="protein sequence ID" value="TCL57469.1"/>
    <property type="molecule type" value="Genomic_DNA"/>
</dbReference>
<dbReference type="Pfam" id="PF20563">
    <property type="entry name" value="DUF6773"/>
    <property type="match status" value="1"/>
</dbReference>
<keyword evidence="3" id="KW-1185">Reference proteome</keyword>
<name>A0A4R1QU30_9FIRM</name>
<comment type="caution">
    <text evidence="2">The sequence shown here is derived from an EMBL/GenBank/DDBJ whole genome shotgun (WGS) entry which is preliminary data.</text>
</comment>
<dbReference type="AlphaFoldDB" id="A0A4R1QU30"/>
<protein>
    <submittedName>
        <fullName evidence="2">Uncharacterized protein</fullName>
    </submittedName>
</protein>
<proteinExistence type="predicted"/>
<dbReference type="STRING" id="1469948.GCA_000732725_01972"/>
<organism evidence="2 3">
    <name type="scientific">Kineothrix alysoides</name>
    <dbReference type="NCBI Taxonomy" id="1469948"/>
    <lineage>
        <taxon>Bacteria</taxon>
        <taxon>Bacillati</taxon>
        <taxon>Bacillota</taxon>
        <taxon>Clostridia</taxon>
        <taxon>Lachnospirales</taxon>
        <taxon>Lachnospiraceae</taxon>
        <taxon>Kineothrix</taxon>
    </lineage>
</organism>